<dbReference type="EMBL" id="JARKHS020010429">
    <property type="protein sequence ID" value="KAK8778790.1"/>
    <property type="molecule type" value="Genomic_DNA"/>
</dbReference>
<sequence length="250" mass="27903">MTPRPRQCRRRLGTTCGCRSGSLRRQLQRLGPSISNPPMPPPPLFSSTPRPPQPPAAPSTSVDVLSGRINMETFLNSRVLSDVEFILPPGSDRIPRTVRAHKQFLAMTNEVFFTKFFLNEPDESKFYIDDLHPDGFYGLLKYLYSGEFKPSSFEEAMFTRLAAKQYLDLDLIDACDRYIAEHLTPVRVCPLLNSLETTDIGLVDKAAIEMLKNSGAAVLHSDTFVESSDDTLKVILEVVAGVPEKLVIES</sequence>
<gene>
    <name evidence="3" type="ORF">V5799_019870</name>
</gene>
<protein>
    <recommendedName>
        <fullName evidence="2">BTB domain-containing protein</fullName>
    </recommendedName>
</protein>
<feature type="region of interest" description="Disordered" evidence="1">
    <location>
        <begin position="30"/>
        <end position="62"/>
    </location>
</feature>
<dbReference type="AlphaFoldDB" id="A0AAQ4EVP5"/>
<dbReference type="PANTHER" id="PTHR45774:SF4">
    <property type="entry name" value="AXUNDEAD, ISOFORM F"/>
    <property type="match status" value="1"/>
</dbReference>
<dbReference type="SMART" id="SM00225">
    <property type="entry name" value="BTB"/>
    <property type="match status" value="1"/>
</dbReference>
<dbReference type="GO" id="GO:0022008">
    <property type="term" value="P:neurogenesis"/>
    <property type="evidence" value="ECO:0007669"/>
    <property type="project" value="TreeGrafter"/>
</dbReference>
<reference evidence="3 4" key="1">
    <citation type="journal article" date="2023" name="Arcadia Sci">
        <title>De novo assembly of a long-read Amblyomma americanum tick genome.</title>
        <authorList>
            <person name="Chou S."/>
            <person name="Poskanzer K.E."/>
            <person name="Rollins M."/>
            <person name="Thuy-Boun P.S."/>
        </authorList>
    </citation>
    <scope>NUCLEOTIDE SEQUENCE [LARGE SCALE GENOMIC DNA]</scope>
    <source>
        <strain evidence="3">F_SG_1</strain>
        <tissue evidence="3">Salivary glands</tissue>
    </source>
</reference>
<dbReference type="Gene3D" id="3.30.710.10">
    <property type="entry name" value="Potassium Channel Kv1.1, Chain A"/>
    <property type="match status" value="1"/>
</dbReference>
<evidence type="ECO:0000313" key="4">
    <source>
        <dbReference type="Proteomes" id="UP001321473"/>
    </source>
</evidence>
<organism evidence="3 4">
    <name type="scientific">Amblyomma americanum</name>
    <name type="common">Lone star tick</name>
    <dbReference type="NCBI Taxonomy" id="6943"/>
    <lineage>
        <taxon>Eukaryota</taxon>
        <taxon>Metazoa</taxon>
        <taxon>Ecdysozoa</taxon>
        <taxon>Arthropoda</taxon>
        <taxon>Chelicerata</taxon>
        <taxon>Arachnida</taxon>
        <taxon>Acari</taxon>
        <taxon>Parasitiformes</taxon>
        <taxon>Ixodida</taxon>
        <taxon>Ixodoidea</taxon>
        <taxon>Ixodidae</taxon>
        <taxon>Amblyomminae</taxon>
        <taxon>Amblyomma</taxon>
    </lineage>
</organism>
<dbReference type="PANTHER" id="PTHR45774">
    <property type="entry name" value="BTB/POZ DOMAIN-CONTAINING"/>
    <property type="match status" value="1"/>
</dbReference>
<comment type="caution">
    <text evidence="3">The sequence shown here is derived from an EMBL/GenBank/DDBJ whole genome shotgun (WGS) entry which is preliminary data.</text>
</comment>
<evidence type="ECO:0000259" key="2">
    <source>
        <dbReference type="PROSITE" id="PS50097"/>
    </source>
</evidence>
<accession>A0AAQ4EVP5</accession>
<dbReference type="SUPFAM" id="SSF54695">
    <property type="entry name" value="POZ domain"/>
    <property type="match status" value="1"/>
</dbReference>
<dbReference type="PROSITE" id="PS50097">
    <property type="entry name" value="BTB"/>
    <property type="match status" value="1"/>
</dbReference>
<evidence type="ECO:0000256" key="1">
    <source>
        <dbReference type="SAM" id="MobiDB-lite"/>
    </source>
</evidence>
<dbReference type="Pfam" id="PF00651">
    <property type="entry name" value="BTB"/>
    <property type="match status" value="1"/>
</dbReference>
<evidence type="ECO:0000313" key="3">
    <source>
        <dbReference type="EMBL" id="KAK8778790.1"/>
    </source>
</evidence>
<dbReference type="GO" id="GO:0005829">
    <property type="term" value="C:cytosol"/>
    <property type="evidence" value="ECO:0007669"/>
    <property type="project" value="TreeGrafter"/>
</dbReference>
<dbReference type="Proteomes" id="UP001321473">
    <property type="component" value="Unassembled WGS sequence"/>
</dbReference>
<proteinExistence type="predicted"/>
<feature type="domain" description="BTB" evidence="2">
    <location>
        <begin position="81"/>
        <end position="152"/>
    </location>
</feature>
<name>A0AAQ4EVP5_AMBAM</name>
<dbReference type="InterPro" id="IPR011333">
    <property type="entry name" value="SKP1/BTB/POZ_sf"/>
</dbReference>
<keyword evidence="4" id="KW-1185">Reference proteome</keyword>
<dbReference type="InterPro" id="IPR000210">
    <property type="entry name" value="BTB/POZ_dom"/>
</dbReference>
<feature type="non-terminal residue" evidence="3">
    <location>
        <position position="250"/>
    </location>
</feature>
<feature type="compositionally biased region" description="Pro residues" evidence="1">
    <location>
        <begin position="35"/>
        <end position="57"/>
    </location>
</feature>